<feature type="transmembrane region" description="Helical" evidence="1">
    <location>
        <begin position="6"/>
        <end position="23"/>
    </location>
</feature>
<name>A0A1G9AYB0_9STAP</name>
<gene>
    <name evidence="2" type="ORF">J2Z27_001115</name>
    <name evidence="3" type="ORF">SAMN05216187_10718</name>
</gene>
<keyword evidence="1" id="KW-0812">Transmembrane</keyword>
<dbReference type="Proteomes" id="UP000242700">
    <property type="component" value="Unassembled WGS sequence"/>
</dbReference>
<protein>
    <submittedName>
        <fullName evidence="3">Uncharacterized protein</fullName>
    </submittedName>
</protein>
<evidence type="ECO:0000256" key="1">
    <source>
        <dbReference type="SAM" id="Phobius"/>
    </source>
</evidence>
<dbReference type="EMBL" id="JAGGKN010000003">
    <property type="protein sequence ID" value="MBP1952076.1"/>
    <property type="molecule type" value="Genomic_DNA"/>
</dbReference>
<dbReference type="Proteomes" id="UP001519348">
    <property type="component" value="Unassembled WGS sequence"/>
</dbReference>
<sequence>MHLVTLIYIIRMALGIWYILIINEDKGNIL</sequence>
<keyword evidence="5" id="KW-1185">Reference proteome</keyword>
<keyword evidence="1" id="KW-1133">Transmembrane helix</keyword>
<dbReference type="STRING" id="586411.SAMN05216187_10718"/>
<evidence type="ECO:0000313" key="5">
    <source>
        <dbReference type="Proteomes" id="UP001519348"/>
    </source>
</evidence>
<organism evidence="3 4">
    <name type="scientific">Jeotgalicoccus aerolatus</name>
    <dbReference type="NCBI Taxonomy" id="709510"/>
    <lineage>
        <taxon>Bacteria</taxon>
        <taxon>Bacillati</taxon>
        <taxon>Bacillota</taxon>
        <taxon>Bacilli</taxon>
        <taxon>Bacillales</taxon>
        <taxon>Staphylococcaceae</taxon>
        <taxon>Jeotgalicoccus</taxon>
    </lineage>
</organism>
<proteinExistence type="predicted"/>
<evidence type="ECO:0000313" key="3">
    <source>
        <dbReference type="EMBL" id="SDK31690.1"/>
    </source>
</evidence>
<dbReference type="AlphaFoldDB" id="A0A1G9AYB0"/>
<dbReference type="EMBL" id="FNFI01000007">
    <property type="protein sequence ID" value="SDK31690.1"/>
    <property type="molecule type" value="Genomic_DNA"/>
</dbReference>
<keyword evidence="1" id="KW-0472">Membrane</keyword>
<reference evidence="2 5" key="3">
    <citation type="submission" date="2021-03" db="EMBL/GenBank/DDBJ databases">
        <title>Genomic Encyclopedia of Type Strains, Phase IV (KMG-IV): sequencing the most valuable type-strain genomes for metagenomic binning, comparative biology and taxonomic classification.</title>
        <authorList>
            <person name="Goeker M."/>
        </authorList>
    </citation>
    <scope>NUCLEOTIDE SEQUENCE [LARGE SCALE GENOMIC DNA]</scope>
    <source>
        <strain evidence="2 5">DSM 22420</strain>
    </source>
</reference>
<reference evidence="4" key="1">
    <citation type="submission" date="2016-10" db="EMBL/GenBank/DDBJ databases">
        <authorList>
            <person name="Varghese N."/>
            <person name="Submissions S."/>
        </authorList>
    </citation>
    <scope>NUCLEOTIDE SEQUENCE [LARGE SCALE GENOMIC DNA]</scope>
    <source>
        <strain evidence="4">CGMCC 1.8911</strain>
    </source>
</reference>
<evidence type="ECO:0000313" key="4">
    <source>
        <dbReference type="Proteomes" id="UP000242700"/>
    </source>
</evidence>
<reference evidence="3" key="2">
    <citation type="submission" date="2016-10" db="EMBL/GenBank/DDBJ databases">
        <authorList>
            <person name="de Groot N.N."/>
        </authorList>
    </citation>
    <scope>NUCLEOTIDE SEQUENCE [LARGE SCALE GENOMIC DNA]</scope>
    <source>
        <strain evidence="3">CGMCC 1.8911</strain>
    </source>
</reference>
<evidence type="ECO:0000313" key="2">
    <source>
        <dbReference type="EMBL" id="MBP1952076.1"/>
    </source>
</evidence>
<accession>A0A1G9AYB0</accession>